<dbReference type="Proteomes" id="UP000886885">
    <property type="component" value="Chromosome 10A"/>
</dbReference>
<dbReference type="AlphaFoldDB" id="A0A8X8CNA4"/>
<feature type="compositionally biased region" description="Low complexity" evidence="1">
    <location>
        <begin position="189"/>
        <end position="201"/>
    </location>
</feature>
<proteinExistence type="predicted"/>
<accession>A0A8X8CNA4</accession>
<evidence type="ECO:0000313" key="4">
    <source>
        <dbReference type="Proteomes" id="UP000886885"/>
    </source>
</evidence>
<sequence>MFQVGLKRIDAALDAVRPMGFPEPLVRRTVRNLLKLCERVIFFTSLDDCGLQEYGGYEGWAFIEECCYKLLIDTLLDEVEKSERENCEPGLLTGNDKLKHLIENGPAEDKFMPEWPSTACNVVGFISFIPCFLKDDTVKDEPKAQVHSPNGNSKQVHSPNIHSPASMDIILCPSVSDAPDEKLGVKDFSQQTHSTQASSSHFNSSHTTDIVPRPLKDVSSVVKLEIQSRSPQISSTGVQSPHLFSPSPVDSLPLQRRKPCYGWLSSDDEDEPELLHLTPAT</sequence>
<dbReference type="OrthoDB" id="1898570at2759"/>
<dbReference type="PANTHER" id="PTHR34271">
    <property type="entry name" value="NUCLEOLAR HISTONE METHYLTRANSFERASE-RELATED PROTEIN"/>
    <property type="match status" value="1"/>
</dbReference>
<evidence type="ECO:0000259" key="2">
    <source>
        <dbReference type="Pfam" id="PF10440"/>
    </source>
</evidence>
<evidence type="ECO:0000313" key="3">
    <source>
        <dbReference type="EMBL" id="KAG6760117.1"/>
    </source>
</evidence>
<feature type="compositionally biased region" description="Polar residues" evidence="1">
    <location>
        <begin position="230"/>
        <end position="239"/>
    </location>
</feature>
<keyword evidence="4" id="KW-1185">Reference proteome</keyword>
<dbReference type="InterPro" id="IPR018848">
    <property type="entry name" value="WIYLD_domain"/>
</dbReference>
<dbReference type="PANTHER" id="PTHR34271:SF1">
    <property type="entry name" value="NUCLEOLAR HISTONE METHYLTRANSFERASE-RELATED PROTEIN"/>
    <property type="match status" value="1"/>
</dbReference>
<reference evidence="3" key="1">
    <citation type="journal article" date="2020" name="bioRxiv">
        <title>Hybrid origin of Populus tomentosa Carr. identified through genome sequencing and phylogenomic analysis.</title>
        <authorList>
            <person name="An X."/>
            <person name="Gao K."/>
            <person name="Chen Z."/>
            <person name="Li J."/>
            <person name="Yang X."/>
            <person name="Yang X."/>
            <person name="Zhou J."/>
            <person name="Guo T."/>
            <person name="Zhao T."/>
            <person name="Huang S."/>
            <person name="Miao D."/>
            <person name="Khan W.U."/>
            <person name="Rao P."/>
            <person name="Ye M."/>
            <person name="Lei B."/>
            <person name="Liao W."/>
            <person name="Wang J."/>
            <person name="Ji L."/>
            <person name="Li Y."/>
            <person name="Guo B."/>
            <person name="Mustafa N.S."/>
            <person name="Li S."/>
            <person name="Yun Q."/>
            <person name="Keller S.R."/>
            <person name="Mao J."/>
            <person name="Zhang R."/>
            <person name="Strauss S.H."/>
        </authorList>
    </citation>
    <scope>NUCLEOTIDE SEQUENCE</scope>
    <source>
        <strain evidence="3">GM15</strain>
        <tissue evidence="3">Leaf</tissue>
    </source>
</reference>
<protein>
    <recommendedName>
        <fullName evidence="2">WIYLD domain-containing protein</fullName>
    </recommendedName>
</protein>
<evidence type="ECO:0000256" key="1">
    <source>
        <dbReference type="SAM" id="MobiDB-lite"/>
    </source>
</evidence>
<dbReference type="Pfam" id="PF10440">
    <property type="entry name" value="WIYLD"/>
    <property type="match status" value="1"/>
</dbReference>
<dbReference type="EMBL" id="JAAWWB010000019">
    <property type="protein sequence ID" value="KAG6760117.1"/>
    <property type="molecule type" value="Genomic_DNA"/>
</dbReference>
<organism evidence="3 4">
    <name type="scientific">Populus tomentosa</name>
    <name type="common">Chinese white poplar</name>
    <dbReference type="NCBI Taxonomy" id="118781"/>
    <lineage>
        <taxon>Eukaryota</taxon>
        <taxon>Viridiplantae</taxon>
        <taxon>Streptophyta</taxon>
        <taxon>Embryophyta</taxon>
        <taxon>Tracheophyta</taxon>
        <taxon>Spermatophyta</taxon>
        <taxon>Magnoliopsida</taxon>
        <taxon>eudicotyledons</taxon>
        <taxon>Gunneridae</taxon>
        <taxon>Pentapetalae</taxon>
        <taxon>rosids</taxon>
        <taxon>fabids</taxon>
        <taxon>Malpighiales</taxon>
        <taxon>Salicaceae</taxon>
        <taxon>Saliceae</taxon>
        <taxon>Populus</taxon>
    </lineage>
</organism>
<feature type="region of interest" description="Disordered" evidence="1">
    <location>
        <begin position="188"/>
        <end position="211"/>
    </location>
</feature>
<gene>
    <name evidence="3" type="ORF">POTOM_036618</name>
</gene>
<comment type="caution">
    <text evidence="3">The sequence shown here is derived from an EMBL/GenBank/DDBJ whole genome shotgun (WGS) entry which is preliminary data.</text>
</comment>
<feature type="region of interest" description="Disordered" evidence="1">
    <location>
        <begin position="230"/>
        <end position="251"/>
    </location>
</feature>
<feature type="domain" description="WIYLD" evidence="2">
    <location>
        <begin position="4"/>
        <end position="37"/>
    </location>
</feature>
<name>A0A8X8CNA4_POPTO</name>